<keyword evidence="2" id="KW-0812">Transmembrane</keyword>
<accession>A0A0H4KPH3</accession>
<dbReference type="InterPro" id="IPR039417">
    <property type="entry name" value="Peptidase_C1A_papain-like"/>
</dbReference>
<dbReference type="Gene3D" id="3.90.70.10">
    <property type="entry name" value="Cysteine proteinases"/>
    <property type="match status" value="1"/>
</dbReference>
<organism evidence="4">
    <name type="scientific">Tigriopus japonicus</name>
    <name type="common">Copepod</name>
    <dbReference type="NCBI Taxonomy" id="158387"/>
    <lineage>
        <taxon>Eukaryota</taxon>
        <taxon>Metazoa</taxon>
        <taxon>Ecdysozoa</taxon>
        <taxon>Arthropoda</taxon>
        <taxon>Crustacea</taxon>
        <taxon>Multicrustacea</taxon>
        <taxon>Hexanauplia</taxon>
        <taxon>Copepoda</taxon>
        <taxon>Harpacticoida</taxon>
        <taxon>Harpacticidae</taxon>
        <taxon>Tigriopus</taxon>
    </lineage>
</organism>
<keyword evidence="2" id="KW-1133">Transmembrane helix</keyword>
<evidence type="ECO:0000256" key="1">
    <source>
        <dbReference type="ARBA" id="ARBA00008455"/>
    </source>
</evidence>
<dbReference type="InterPro" id="IPR038765">
    <property type="entry name" value="Papain-like_cys_pep_sf"/>
</dbReference>
<dbReference type="GO" id="GO:0008234">
    <property type="term" value="F:cysteine-type peptidase activity"/>
    <property type="evidence" value="ECO:0007669"/>
    <property type="project" value="InterPro"/>
</dbReference>
<evidence type="ECO:0000259" key="3">
    <source>
        <dbReference type="SMART" id="SM00645"/>
    </source>
</evidence>
<dbReference type="InterPro" id="IPR025660">
    <property type="entry name" value="Pept_his_AS"/>
</dbReference>
<dbReference type="SMART" id="SM00645">
    <property type="entry name" value="Pept_C1"/>
    <property type="match status" value="1"/>
</dbReference>
<dbReference type="PRINTS" id="PR00705">
    <property type="entry name" value="PAPAIN"/>
</dbReference>
<reference evidence="4" key="1">
    <citation type="journal article" date="2015" name="Dev. Comp. Immunol.">
        <title>Genome-wide identification and transcript profile of the whole cathepsin superfamily in the intertidal copepod Tigriopus japonicus.</title>
        <authorList>
            <person name="Jeong C.B."/>
            <person name="Kim B.M."/>
            <person name="Choi H.J."/>
            <person name="Baek I."/>
            <person name="Souissi S."/>
            <person name="Park H.G."/>
            <person name="Lee J.S."/>
            <person name="Rhee J.S."/>
        </authorList>
    </citation>
    <scope>NUCLEOTIDE SEQUENCE</scope>
</reference>
<reference evidence="4" key="2">
    <citation type="submission" date="2015-04" db="EMBL/GenBank/DDBJ databases">
        <authorList>
            <person name="Rhee J.-S."/>
            <person name="Kim B.-M."/>
            <person name="Jeong C.-B."/>
            <person name="Lee J.-H."/>
            <person name="Lee J.-S."/>
        </authorList>
    </citation>
    <scope>NUCLEOTIDE SEQUENCE</scope>
</reference>
<dbReference type="CDD" id="cd02248">
    <property type="entry name" value="Peptidase_C1A"/>
    <property type="match status" value="1"/>
</dbReference>
<protein>
    <submittedName>
        <fullName evidence="4">Cathepsin-like protein 7</fullName>
    </submittedName>
</protein>
<dbReference type="AlphaFoldDB" id="A0A0H4KPH3"/>
<dbReference type="PROSITE" id="PS00639">
    <property type="entry name" value="THIOL_PROTEASE_HIS"/>
    <property type="match status" value="1"/>
</dbReference>
<feature type="domain" description="Peptidase C1A papain C-terminal" evidence="3">
    <location>
        <begin position="173"/>
        <end position="400"/>
    </location>
</feature>
<dbReference type="GO" id="GO:0006508">
    <property type="term" value="P:proteolysis"/>
    <property type="evidence" value="ECO:0007669"/>
    <property type="project" value="InterPro"/>
</dbReference>
<dbReference type="InterPro" id="IPR013128">
    <property type="entry name" value="Peptidase_C1A"/>
</dbReference>
<dbReference type="InterPro" id="IPR000668">
    <property type="entry name" value="Peptidase_C1A_C"/>
</dbReference>
<name>A0A0H4KPH3_TIGJA</name>
<dbReference type="SUPFAM" id="SSF54001">
    <property type="entry name" value="Cysteine proteinases"/>
    <property type="match status" value="1"/>
</dbReference>
<dbReference type="Pfam" id="PF00112">
    <property type="entry name" value="Peptidase_C1"/>
    <property type="match status" value="1"/>
</dbReference>
<evidence type="ECO:0000256" key="2">
    <source>
        <dbReference type="SAM" id="Phobius"/>
    </source>
</evidence>
<evidence type="ECO:0000313" key="4">
    <source>
        <dbReference type="EMBL" id="AKO90293.1"/>
    </source>
</evidence>
<dbReference type="PANTHER" id="PTHR12411">
    <property type="entry name" value="CYSTEINE PROTEASE FAMILY C1-RELATED"/>
    <property type="match status" value="1"/>
</dbReference>
<comment type="similarity">
    <text evidence="1">Belongs to the peptidase C1 family.</text>
</comment>
<dbReference type="EMBL" id="KR061535">
    <property type="protein sequence ID" value="AKO90293.1"/>
    <property type="molecule type" value="mRNA"/>
</dbReference>
<keyword evidence="2" id="KW-0472">Membrane</keyword>
<sequence>MSPKDHASIISKVICMVGIFLLLINLSEQFKQEDLDDDDLGYLKTDPQYVYQLTNPENVDLYYNLDEKMLKEMYPNKDWSLTGIDKLSEEEKKENLEQVVSFINQQNKAYKEGRSSFYCGPTHLSILGDKKMAHRKGLIGQRRLFTGKFSYQSKIARFSDEYVKKILEEAGSPPDEFHTPTSMLTRARNQGHCGACVIFALVAAIETGFLTKNPLLNNSTLNLAEQTLLNCAFESQGDFGCKGAENLWSYLDFLIEEREGNLPLEHQHIYTQKQEKDDCPSLTVNCHPGVKVKDYVAVQNVGEKNLTALVAKHGAVLVGLNISTMQKSFQNYKGGIIDACSNVTLEADHAVTIVGYGATNGIKYWDVKNSWGDDWGENGYFKIKRGTNCGGIEETAIVPIISWSDCIKPNDDNTCKL</sequence>
<feature type="transmembrane region" description="Helical" evidence="2">
    <location>
        <begin position="6"/>
        <end position="26"/>
    </location>
</feature>
<proteinExistence type="evidence at transcript level"/>